<sequence>MDRYPCINRYKYTVNCPSWVWVYRTRCENCVLVSNLLQTARNHGKVLTSSSTISRNIEAQYLVMGEKVICGTGGSKDHPGVIRAAWLIKMPKTTDIKPWYPTIKPISTYVWTKLVYLQPEP</sequence>
<protein>
    <submittedName>
        <fullName evidence="1">Uncharacterized protein</fullName>
    </submittedName>
</protein>
<accession>A0A9P7REA5</accession>
<reference evidence="1" key="1">
    <citation type="submission" date="2021-05" db="EMBL/GenBank/DDBJ databases">
        <title>Comparative genomics of three Colletotrichum scovillei strains and genetic complementation revealed genes involved fungal growth and virulence on chili pepper.</title>
        <authorList>
            <person name="Hsieh D.-K."/>
            <person name="Chuang S.-C."/>
            <person name="Chen C.-Y."/>
            <person name="Chao Y.-T."/>
            <person name="Lu M.-Y.J."/>
            <person name="Lee M.-H."/>
            <person name="Shih M.-C."/>
        </authorList>
    </citation>
    <scope>NUCLEOTIDE SEQUENCE</scope>
    <source>
        <strain evidence="1">Coll-153</strain>
    </source>
</reference>
<gene>
    <name evidence="1" type="ORF">JMJ77_008386</name>
</gene>
<organism evidence="1 2">
    <name type="scientific">Colletotrichum scovillei</name>
    <dbReference type="NCBI Taxonomy" id="1209932"/>
    <lineage>
        <taxon>Eukaryota</taxon>
        <taxon>Fungi</taxon>
        <taxon>Dikarya</taxon>
        <taxon>Ascomycota</taxon>
        <taxon>Pezizomycotina</taxon>
        <taxon>Sordariomycetes</taxon>
        <taxon>Hypocreomycetidae</taxon>
        <taxon>Glomerellales</taxon>
        <taxon>Glomerellaceae</taxon>
        <taxon>Colletotrichum</taxon>
        <taxon>Colletotrichum acutatum species complex</taxon>
    </lineage>
</organism>
<keyword evidence="2" id="KW-1185">Reference proteome</keyword>
<dbReference type="EMBL" id="JAESDN010000002">
    <property type="protein sequence ID" value="KAG7055935.1"/>
    <property type="molecule type" value="Genomic_DNA"/>
</dbReference>
<evidence type="ECO:0000313" key="2">
    <source>
        <dbReference type="Proteomes" id="UP000699042"/>
    </source>
</evidence>
<evidence type="ECO:0000313" key="1">
    <source>
        <dbReference type="EMBL" id="KAG7055935.1"/>
    </source>
</evidence>
<dbReference type="Proteomes" id="UP000699042">
    <property type="component" value="Unassembled WGS sequence"/>
</dbReference>
<proteinExistence type="predicted"/>
<comment type="caution">
    <text evidence="1">The sequence shown here is derived from an EMBL/GenBank/DDBJ whole genome shotgun (WGS) entry which is preliminary data.</text>
</comment>
<name>A0A9P7REA5_9PEZI</name>
<dbReference type="AlphaFoldDB" id="A0A9P7REA5"/>